<dbReference type="SUPFAM" id="SSF55144">
    <property type="entry name" value="LigT-like"/>
    <property type="match status" value="1"/>
</dbReference>
<dbReference type="Pfam" id="PF13563">
    <property type="entry name" value="2_5_RNA_ligase2"/>
    <property type="match status" value="1"/>
</dbReference>
<protein>
    <submittedName>
        <fullName evidence="1">2'-5' RNA ligase family protein</fullName>
    </submittedName>
</protein>
<evidence type="ECO:0000313" key="2">
    <source>
        <dbReference type="Proteomes" id="UP001651690"/>
    </source>
</evidence>
<name>A0ABT1M2I0_9MYCO</name>
<sequence>MAHSVELLLDPDTDALVRGEWAALVDAGLPSLANHRSPTNRPHVTLVAAGRIAAGADGALAGLAERLPLRCLLGAPVVFGRGSVTLVRSVVPSAELLDFQRRVVEVLAPLAPSEVFPHTLPGQWTPHVTLCRRLPAERLAAALDVIAAQSIDGTCDGLRRWDGDAKEDHLLTRRAPGT</sequence>
<keyword evidence="2" id="KW-1185">Reference proteome</keyword>
<comment type="caution">
    <text evidence="1">The sequence shown here is derived from an EMBL/GenBank/DDBJ whole genome shotgun (WGS) entry which is preliminary data.</text>
</comment>
<dbReference type="Proteomes" id="UP001651690">
    <property type="component" value="Unassembled WGS sequence"/>
</dbReference>
<dbReference type="EMBL" id="JANDBD010000004">
    <property type="protein sequence ID" value="MCP9272657.1"/>
    <property type="molecule type" value="Genomic_DNA"/>
</dbReference>
<organism evidence="1 2">
    <name type="scientific">Mycolicibacterium arenosum</name>
    <dbReference type="NCBI Taxonomy" id="2952157"/>
    <lineage>
        <taxon>Bacteria</taxon>
        <taxon>Bacillati</taxon>
        <taxon>Actinomycetota</taxon>
        <taxon>Actinomycetes</taxon>
        <taxon>Mycobacteriales</taxon>
        <taxon>Mycobacteriaceae</taxon>
        <taxon>Mycolicibacterium</taxon>
    </lineage>
</organism>
<dbReference type="Gene3D" id="3.90.1140.10">
    <property type="entry name" value="Cyclic phosphodiesterase"/>
    <property type="match status" value="1"/>
</dbReference>
<evidence type="ECO:0000313" key="1">
    <source>
        <dbReference type="EMBL" id="MCP9272657.1"/>
    </source>
</evidence>
<dbReference type="RefSeq" id="WP_255059874.1">
    <property type="nucleotide sequence ID" value="NZ_JANDBD010000004.1"/>
</dbReference>
<accession>A0ABT1M2I0</accession>
<dbReference type="GO" id="GO:0016874">
    <property type="term" value="F:ligase activity"/>
    <property type="evidence" value="ECO:0007669"/>
    <property type="project" value="UniProtKB-KW"/>
</dbReference>
<proteinExistence type="predicted"/>
<gene>
    <name evidence="1" type="ORF">NM203_10735</name>
</gene>
<dbReference type="InterPro" id="IPR009097">
    <property type="entry name" value="Cyclic_Pdiesterase"/>
</dbReference>
<keyword evidence="1" id="KW-0436">Ligase</keyword>
<reference evidence="1 2" key="1">
    <citation type="submission" date="2022-06" db="EMBL/GenBank/DDBJ databases">
        <title>Mycolicibacterium sp. CAU 1645 isolated from seawater.</title>
        <authorList>
            <person name="Kim W."/>
        </authorList>
    </citation>
    <scope>NUCLEOTIDE SEQUENCE [LARGE SCALE GENOMIC DNA]</scope>
    <source>
        <strain evidence="1 2">CAU 1645</strain>
    </source>
</reference>